<accession>A0A178MGX6</accession>
<dbReference type="AlphaFoldDB" id="A0A178MGX6"/>
<evidence type="ECO:0000256" key="4">
    <source>
        <dbReference type="SAM" id="Phobius"/>
    </source>
</evidence>
<dbReference type="PROSITE" id="PS50111">
    <property type="entry name" value="CHEMOTAXIS_TRANSDUC_2"/>
    <property type="match status" value="1"/>
</dbReference>
<dbReference type="STRING" id="1437059.A6A05_03665"/>
<organism evidence="7 8">
    <name type="scientific">Magnetospirillum moscoviense</name>
    <dbReference type="NCBI Taxonomy" id="1437059"/>
    <lineage>
        <taxon>Bacteria</taxon>
        <taxon>Pseudomonadati</taxon>
        <taxon>Pseudomonadota</taxon>
        <taxon>Alphaproteobacteria</taxon>
        <taxon>Rhodospirillales</taxon>
        <taxon>Rhodospirillaceae</taxon>
        <taxon>Magnetospirillum</taxon>
    </lineage>
</organism>
<keyword evidence="4" id="KW-0812">Transmembrane</keyword>
<protein>
    <recommendedName>
        <fullName evidence="9">Chemotaxis protein</fullName>
    </recommendedName>
</protein>
<gene>
    <name evidence="7" type="ORF">A6A05_03665</name>
</gene>
<evidence type="ECO:0000259" key="5">
    <source>
        <dbReference type="PROSITE" id="PS50111"/>
    </source>
</evidence>
<dbReference type="Gene3D" id="1.10.287.950">
    <property type="entry name" value="Methyl-accepting chemotaxis protein"/>
    <property type="match status" value="1"/>
</dbReference>
<evidence type="ECO:0000313" key="8">
    <source>
        <dbReference type="Proteomes" id="UP000078543"/>
    </source>
</evidence>
<feature type="domain" description="HAMP" evidence="6">
    <location>
        <begin position="331"/>
        <end position="384"/>
    </location>
</feature>
<dbReference type="PANTHER" id="PTHR32089">
    <property type="entry name" value="METHYL-ACCEPTING CHEMOTAXIS PROTEIN MCPB"/>
    <property type="match status" value="1"/>
</dbReference>
<feature type="transmembrane region" description="Helical" evidence="4">
    <location>
        <begin position="310"/>
        <end position="330"/>
    </location>
</feature>
<dbReference type="EMBL" id="LWQU01000163">
    <property type="protein sequence ID" value="OAN47932.1"/>
    <property type="molecule type" value="Genomic_DNA"/>
</dbReference>
<dbReference type="Proteomes" id="UP000078543">
    <property type="component" value="Unassembled WGS sequence"/>
</dbReference>
<dbReference type="GO" id="GO:0016020">
    <property type="term" value="C:membrane"/>
    <property type="evidence" value="ECO:0007669"/>
    <property type="project" value="InterPro"/>
</dbReference>
<dbReference type="InterPro" id="IPR004089">
    <property type="entry name" value="MCPsignal_dom"/>
</dbReference>
<evidence type="ECO:0000256" key="2">
    <source>
        <dbReference type="ARBA" id="ARBA00029447"/>
    </source>
</evidence>
<dbReference type="SMART" id="SM01358">
    <property type="entry name" value="HBM"/>
    <property type="match status" value="1"/>
</dbReference>
<evidence type="ECO:0000256" key="1">
    <source>
        <dbReference type="ARBA" id="ARBA00023224"/>
    </source>
</evidence>
<reference evidence="7 8" key="1">
    <citation type="submission" date="2016-04" db="EMBL/GenBank/DDBJ databases">
        <title>Draft genome sequence of freshwater magnetotactic bacteria Magnetospirillum marisnigri SP-1 and Magnetospirillum moscoviense BB-1.</title>
        <authorList>
            <person name="Koziaeva V."/>
            <person name="Dziuba M.V."/>
            <person name="Ivanov T.M."/>
            <person name="Kuznetsov B."/>
            <person name="Grouzdev D.S."/>
        </authorList>
    </citation>
    <scope>NUCLEOTIDE SEQUENCE [LARGE SCALE GENOMIC DNA]</scope>
    <source>
        <strain evidence="7 8">BB-1</strain>
    </source>
</reference>
<keyword evidence="1 3" id="KW-0807">Transducer</keyword>
<dbReference type="Pfam" id="PF00015">
    <property type="entry name" value="MCPsignal"/>
    <property type="match status" value="1"/>
</dbReference>
<comment type="similarity">
    <text evidence="2">Belongs to the methyl-accepting chemotaxis (MCP) protein family.</text>
</comment>
<dbReference type="SMART" id="SM00283">
    <property type="entry name" value="MA"/>
    <property type="match status" value="1"/>
</dbReference>
<feature type="domain" description="Methyl-accepting transducer" evidence="5">
    <location>
        <begin position="452"/>
        <end position="648"/>
    </location>
</feature>
<dbReference type="InterPro" id="IPR032255">
    <property type="entry name" value="HBM"/>
</dbReference>
<dbReference type="InterPro" id="IPR003660">
    <property type="entry name" value="HAMP_dom"/>
</dbReference>
<dbReference type="Pfam" id="PF00672">
    <property type="entry name" value="HAMP"/>
    <property type="match status" value="1"/>
</dbReference>
<evidence type="ECO:0000256" key="3">
    <source>
        <dbReference type="PROSITE-ProRule" id="PRU00284"/>
    </source>
</evidence>
<dbReference type="PANTHER" id="PTHR32089:SF112">
    <property type="entry name" value="LYSOZYME-LIKE PROTEIN-RELATED"/>
    <property type="match status" value="1"/>
</dbReference>
<dbReference type="CDD" id="cd06225">
    <property type="entry name" value="HAMP"/>
    <property type="match status" value="1"/>
</dbReference>
<dbReference type="OrthoDB" id="3289104at2"/>
<keyword evidence="4" id="KW-1133">Transmembrane helix</keyword>
<comment type="caution">
    <text evidence="7">The sequence shown here is derived from an EMBL/GenBank/DDBJ whole genome shotgun (WGS) entry which is preliminary data.</text>
</comment>
<proteinExistence type="inferred from homology"/>
<keyword evidence="4" id="KW-0472">Membrane</keyword>
<evidence type="ECO:0000313" key="7">
    <source>
        <dbReference type="EMBL" id="OAN47932.1"/>
    </source>
</evidence>
<sequence length="682" mass="72421">MREAVAALSQIPRLSWPRLPIALPGRLGGLDRLPIGARLGLLAVLAAVVAVAVGGTYWAGERHVDAALVRQDGYRQLNDLAGDVRARAAALHNHQEAFLRELKPDHAAAFAKDSQLIDQALALMSQRTATDGLTLAVGELKEGFAALSAGFAKVETLTRTLGLTDSSGLKGQLADSVKAVEDELRMWPNAGPLMPTMLHLRLAEKNFMLYGGQAYLGQHRKYAAQFDFELDASALPASTRGELRTLMNQYSADMQAFAEIALAQAAEIEALRRRFQALQPILQSVFLNARDGMSAAITEQEGQRAGTTRLVAIIGVAAVGLFVLAVLVLAQSVTRPLKQIERAMKRLAGGDHRVAVPGIERKDEIGDMAKAVAVFKDNAVAMVSLREQQDEVRRQAEAAARDRQHVLADRFEHAVKSVADGVGTQAVAIKDIAQRMAQGGGDGQGSGSLAVAEAAERSRHSVASVARATEELAASVATIRQRAASSSGVAREAVEDLGRATRQVEGLAGLASDIDRVVGLIGDIAQRTNMLALNAAIEAQRAGESGRNFAVVAGEVKQLAVQTSDATREIADRLSAIQAATGDTVAAIGDVGDTVRRMDQIAREVAQAAEHQAMVTGKIERCVEEVASESRIVSDGVVTVTRSAVRYCGSAVRVIWAADDLARPAAGLRHEVDSFLQTVRAG</sequence>
<evidence type="ECO:0008006" key="9">
    <source>
        <dbReference type="Google" id="ProtNLM"/>
    </source>
</evidence>
<name>A0A178MGX6_9PROT</name>
<dbReference type="SMART" id="SM00304">
    <property type="entry name" value="HAMP"/>
    <property type="match status" value="1"/>
</dbReference>
<evidence type="ECO:0000259" key="6">
    <source>
        <dbReference type="PROSITE" id="PS50885"/>
    </source>
</evidence>
<dbReference type="Gene3D" id="6.10.340.10">
    <property type="match status" value="1"/>
</dbReference>
<keyword evidence="8" id="KW-1185">Reference proteome</keyword>
<feature type="transmembrane region" description="Helical" evidence="4">
    <location>
        <begin position="39"/>
        <end position="60"/>
    </location>
</feature>
<dbReference type="PROSITE" id="PS50885">
    <property type="entry name" value="HAMP"/>
    <property type="match status" value="1"/>
</dbReference>
<dbReference type="SUPFAM" id="SSF58104">
    <property type="entry name" value="Methyl-accepting chemotaxis protein (MCP) signaling domain"/>
    <property type="match status" value="1"/>
</dbReference>
<dbReference type="RefSeq" id="WP_068503212.1">
    <property type="nucleotide sequence ID" value="NZ_LWQU01000163.1"/>
</dbReference>
<dbReference type="GO" id="GO:0007165">
    <property type="term" value="P:signal transduction"/>
    <property type="evidence" value="ECO:0007669"/>
    <property type="project" value="UniProtKB-KW"/>
</dbReference>